<dbReference type="InterPro" id="IPR036691">
    <property type="entry name" value="Endo/exonu/phosph_ase_sf"/>
</dbReference>
<feature type="domain" description="Endonuclease/exonuclease/phosphatase" evidence="2">
    <location>
        <begin position="28"/>
        <end position="331"/>
    </location>
</feature>
<keyword evidence="1" id="KW-0732">Signal</keyword>
<dbReference type="SUPFAM" id="SSF56219">
    <property type="entry name" value="DNase I-like"/>
    <property type="match status" value="1"/>
</dbReference>
<keyword evidence="3" id="KW-0255">Endonuclease</keyword>
<keyword evidence="3" id="KW-0378">Hydrolase</keyword>
<dbReference type="Pfam" id="PF03372">
    <property type="entry name" value="Exo_endo_phos"/>
    <property type="match status" value="1"/>
</dbReference>
<dbReference type="AlphaFoldDB" id="A0AB33IWD9"/>
<dbReference type="EMBL" id="AP035785">
    <property type="protein sequence ID" value="BFO72246.1"/>
    <property type="molecule type" value="Genomic_DNA"/>
</dbReference>
<evidence type="ECO:0000313" key="3">
    <source>
        <dbReference type="EMBL" id="BFO72246.1"/>
    </source>
</evidence>
<protein>
    <submittedName>
        <fullName evidence="3">Endonuclease/exonuclease/phosphatase family protein</fullName>
    </submittedName>
</protein>
<feature type="chain" id="PRO_5044201760" evidence="1">
    <location>
        <begin position="20"/>
        <end position="342"/>
    </location>
</feature>
<gene>
    <name evidence="3" type="ORF">GTC17253_22120</name>
</gene>
<dbReference type="PANTHER" id="PTHR41349:SF1">
    <property type="entry name" value="PROTEIN CBG08683"/>
    <property type="match status" value="1"/>
</dbReference>
<dbReference type="PANTHER" id="PTHR41349">
    <property type="match status" value="1"/>
</dbReference>
<accession>A0AB33IWD9</accession>
<dbReference type="InterPro" id="IPR005135">
    <property type="entry name" value="Endo/exonuclease/phosphatase"/>
</dbReference>
<organism evidence="3">
    <name type="scientific">Prevotella sp. GTC17253</name>
    <dbReference type="NCBI Taxonomy" id="3236793"/>
    <lineage>
        <taxon>Bacteria</taxon>
        <taxon>Pseudomonadati</taxon>
        <taxon>Bacteroidota</taxon>
        <taxon>Bacteroidia</taxon>
        <taxon>Bacteroidales</taxon>
        <taxon>Prevotellaceae</taxon>
        <taxon>Prevotella</taxon>
    </lineage>
</organism>
<evidence type="ECO:0000256" key="1">
    <source>
        <dbReference type="SAM" id="SignalP"/>
    </source>
</evidence>
<dbReference type="GO" id="GO:0004519">
    <property type="term" value="F:endonuclease activity"/>
    <property type="evidence" value="ECO:0007669"/>
    <property type="project" value="UniProtKB-KW"/>
</dbReference>
<name>A0AB33IWD9_9BACT</name>
<reference evidence="3" key="1">
    <citation type="submission" date="2024-07" db="EMBL/GenBank/DDBJ databases">
        <title>Complete genome sequence of Prevotella sp. YM-2024 GTC17253.</title>
        <authorList>
            <person name="Hayashi M."/>
            <person name="Muto Y."/>
            <person name="Tanaka K."/>
            <person name="Niwa H."/>
        </authorList>
    </citation>
    <scope>NUCLEOTIDE SEQUENCE</scope>
    <source>
        <strain evidence="3">GTC17253</strain>
    </source>
</reference>
<dbReference type="Gene3D" id="3.60.10.10">
    <property type="entry name" value="Endonuclease/exonuclease/phosphatase"/>
    <property type="match status" value="1"/>
</dbReference>
<sequence length="342" mass="39466">MRKAIFTLMLVLTSLYCQARKPIDITVLQWNIWQEGTLIPGGYEAIVSELCRLKPDFVTLSEVRNYHNVDFTRRLVNDLKSKGLTYYSFRTDDSGLLSRYPIIDSVYVSTLNKDHGSVYKLTAEVQGHKISVYTGHLDYLDCAYYNVYGYDGNTWKECERPQSVAELLRLNDLSWRDNEVQAFINEARHDIEAGHCVIFGGDFNEPSHLDWTAQTKDLYDHQGMIVPWTVSTMLYKHGFKDSYRELYPNPVTHPGFTYPSYNPAAKMDKLTWAPKADERERIDFIYYKGKNVTPVTARIFGPTMSVCRSTAIKENTKDLFTLPLGVWPTDHKGVWVKLRITP</sequence>
<proteinExistence type="predicted"/>
<keyword evidence="3" id="KW-0540">Nuclease</keyword>
<evidence type="ECO:0000259" key="2">
    <source>
        <dbReference type="Pfam" id="PF03372"/>
    </source>
</evidence>
<feature type="signal peptide" evidence="1">
    <location>
        <begin position="1"/>
        <end position="19"/>
    </location>
</feature>